<proteinExistence type="predicted"/>
<organism evidence="1">
    <name type="scientific">Anguilla anguilla</name>
    <name type="common">European freshwater eel</name>
    <name type="synonym">Muraena anguilla</name>
    <dbReference type="NCBI Taxonomy" id="7936"/>
    <lineage>
        <taxon>Eukaryota</taxon>
        <taxon>Metazoa</taxon>
        <taxon>Chordata</taxon>
        <taxon>Craniata</taxon>
        <taxon>Vertebrata</taxon>
        <taxon>Euteleostomi</taxon>
        <taxon>Actinopterygii</taxon>
        <taxon>Neopterygii</taxon>
        <taxon>Teleostei</taxon>
        <taxon>Anguilliformes</taxon>
        <taxon>Anguillidae</taxon>
        <taxon>Anguilla</taxon>
    </lineage>
</organism>
<reference evidence="1" key="1">
    <citation type="submission" date="2014-11" db="EMBL/GenBank/DDBJ databases">
        <authorList>
            <person name="Amaro Gonzalez C."/>
        </authorList>
    </citation>
    <scope>NUCLEOTIDE SEQUENCE</scope>
</reference>
<reference evidence="1" key="2">
    <citation type="journal article" date="2015" name="Fish Shellfish Immunol.">
        <title>Early steps in the European eel (Anguilla anguilla)-Vibrio vulnificus interaction in the gills: Role of the RtxA13 toxin.</title>
        <authorList>
            <person name="Callol A."/>
            <person name="Pajuelo D."/>
            <person name="Ebbesson L."/>
            <person name="Teles M."/>
            <person name="MacKenzie S."/>
            <person name="Amaro C."/>
        </authorList>
    </citation>
    <scope>NUCLEOTIDE SEQUENCE</scope>
</reference>
<evidence type="ECO:0000313" key="1">
    <source>
        <dbReference type="EMBL" id="JAI04147.1"/>
    </source>
</evidence>
<name>A0A0E9XNY8_ANGAN</name>
<accession>A0A0E9XNY8</accession>
<dbReference type="AlphaFoldDB" id="A0A0E9XNY8"/>
<protein>
    <submittedName>
        <fullName evidence="1">Uncharacterized protein</fullName>
    </submittedName>
</protein>
<dbReference type="EMBL" id="GBXM01004431">
    <property type="protein sequence ID" value="JAI04147.1"/>
    <property type="molecule type" value="Transcribed_RNA"/>
</dbReference>
<sequence length="136" mass="14099">MVGLLCRDDWGVGCQGEVDTGIGHQVGLELCQVHIQGPIKAQGGSDGRHNLADEPVEVGVRGTLNIEVSAADVIDGLIVHHESAVGVLQGGVGGQDGVVGLHHSCGHLGSWVDRKLQLGLLAVVDRETLHQQGGEP</sequence>